<dbReference type="InterPro" id="IPR047575">
    <property type="entry name" value="Sm"/>
</dbReference>
<dbReference type="Pfam" id="PF01423">
    <property type="entry name" value="LSM"/>
    <property type="match status" value="1"/>
</dbReference>
<evidence type="ECO:0000256" key="1">
    <source>
        <dbReference type="ARBA" id="ARBA00004123"/>
    </source>
</evidence>
<evidence type="ECO:0000313" key="11">
    <source>
        <dbReference type="EMBL" id="RKO99842.1"/>
    </source>
</evidence>
<dbReference type="GO" id="GO:0003723">
    <property type="term" value="F:RNA binding"/>
    <property type="evidence" value="ECO:0007669"/>
    <property type="project" value="InterPro"/>
</dbReference>
<evidence type="ECO:0000256" key="9">
    <source>
        <dbReference type="RuleBase" id="RU365050"/>
    </source>
</evidence>
<dbReference type="InterPro" id="IPR010920">
    <property type="entry name" value="LSM_dom_sf"/>
</dbReference>
<proteinExistence type="inferred from homology"/>
<evidence type="ECO:0000256" key="6">
    <source>
        <dbReference type="ARBA" id="ARBA00023187"/>
    </source>
</evidence>
<keyword evidence="12" id="KW-1185">Reference proteome</keyword>
<evidence type="ECO:0000259" key="10">
    <source>
        <dbReference type="PROSITE" id="PS52002"/>
    </source>
</evidence>
<dbReference type="GO" id="GO:0005685">
    <property type="term" value="C:U1 snRNP"/>
    <property type="evidence" value="ECO:0007669"/>
    <property type="project" value="UniProtKB-ARBA"/>
</dbReference>
<sequence>MSVGVPLKLLHESLGHVVTLELHSGVTYRGLLLEVEDTMNCQLRNLTATARDGRVTHLEQVYIRGGHVRFFIVPDMLKNAPMFQRQAVVPGAPPKGTAFGTLARGRG</sequence>
<dbReference type="AlphaFoldDB" id="A0A4P9X463"/>
<dbReference type="PROSITE" id="PS52002">
    <property type="entry name" value="SM"/>
    <property type="match status" value="1"/>
</dbReference>
<dbReference type="PANTHER" id="PTHR23338">
    <property type="entry name" value="SMALL NUCLEAR RIBONUCLEOPROTEIN SM"/>
    <property type="match status" value="1"/>
</dbReference>
<evidence type="ECO:0000256" key="7">
    <source>
        <dbReference type="ARBA" id="ARBA00023242"/>
    </source>
</evidence>
<dbReference type="SUPFAM" id="SSF50182">
    <property type="entry name" value="Sm-like ribonucleoproteins"/>
    <property type="match status" value="1"/>
</dbReference>
<protein>
    <recommendedName>
        <fullName evidence="9">Small nuclear ribonucleoprotein Sm D3</fullName>
        <shortName evidence="9">Sm-D3</shortName>
    </recommendedName>
    <alternativeName>
        <fullName evidence="9">snRNP core protein D3</fullName>
    </alternativeName>
</protein>
<dbReference type="OrthoDB" id="6425924at2759"/>
<dbReference type="InterPro" id="IPR034099">
    <property type="entry name" value="SmD3"/>
</dbReference>
<dbReference type="Gene3D" id="2.30.30.100">
    <property type="match status" value="1"/>
</dbReference>
<dbReference type="InterPro" id="IPR027141">
    <property type="entry name" value="LSm4/Sm_D1/D3"/>
</dbReference>
<keyword evidence="6 9" id="KW-0508">mRNA splicing</keyword>
<comment type="subcellular location">
    <subcellularLocation>
        <location evidence="2">Cytoplasm</location>
        <location evidence="2">Cytosol</location>
    </subcellularLocation>
    <subcellularLocation>
        <location evidence="1 9">Nucleus</location>
    </subcellularLocation>
</comment>
<dbReference type="GO" id="GO:0000387">
    <property type="term" value="P:spliceosomal snRNP assembly"/>
    <property type="evidence" value="ECO:0007669"/>
    <property type="project" value="UniProtKB-UniRule"/>
</dbReference>
<gene>
    <name evidence="11" type="ORF">CXG81DRAFT_27410</name>
</gene>
<evidence type="ECO:0000256" key="8">
    <source>
        <dbReference type="ARBA" id="ARBA00023274"/>
    </source>
</evidence>
<keyword evidence="4" id="KW-0963">Cytoplasm</keyword>
<accession>A0A4P9X463</accession>
<keyword evidence="7 9" id="KW-0539">Nucleus</keyword>
<evidence type="ECO:0000256" key="4">
    <source>
        <dbReference type="ARBA" id="ARBA00022490"/>
    </source>
</evidence>
<comment type="similarity">
    <text evidence="3 9">Belongs to the snRNP core protein family.</text>
</comment>
<dbReference type="CDD" id="cd01721">
    <property type="entry name" value="Sm_D3"/>
    <property type="match status" value="1"/>
</dbReference>
<keyword evidence="8 9" id="KW-0687">Ribonucleoprotein</keyword>
<feature type="non-terminal residue" evidence="11">
    <location>
        <position position="107"/>
    </location>
</feature>
<dbReference type="STRING" id="1555241.A0A4P9X463"/>
<dbReference type="InterPro" id="IPR001163">
    <property type="entry name" value="Sm_dom_euk/arc"/>
</dbReference>
<keyword evidence="5 9" id="KW-0507">mRNA processing</keyword>
<dbReference type="SMART" id="SM00651">
    <property type="entry name" value="Sm"/>
    <property type="match status" value="1"/>
</dbReference>
<evidence type="ECO:0000256" key="2">
    <source>
        <dbReference type="ARBA" id="ARBA00004514"/>
    </source>
</evidence>
<dbReference type="GO" id="GO:0005681">
    <property type="term" value="C:spliceosomal complex"/>
    <property type="evidence" value="ECO:0007669"/>
    <property type="project" value="InterPro"/>
</dbReference>
<dbReference type="Proteomes" id="UP000274922">
    <property type="component" value="Unassembled WGS sequence"/>
</dbReference>
<dbReference type="GO" id="GO:0005829">
    <property type="term" value="C:cytosol"/>
    <property type="evidence" value="ECO:0007669"/>
    <property type="project" value="UniProtKB-SubCell"/>
</dbReference>
<evidence type="ECO:0000256" key="5">
    <source>
        <dbReference type="ARBA" id="ARBA00022664"/>
    </source>
</evidence>
<feature type="domain" description="Sm" evidence="10">
    <location>
        <begin position="5"/>
        <end position="77"/>
    </location>
</feature>
<dbReference type="EMBL" id="ML014252">
    <property type="protein sequence ID" value="RKO99842.1"/>
    <property type="molecule type" value="Genomic_DNA"/>
</dbReference>
<evidence type="ECO:0000313" key="12">
    <source>
        <dbReference type="Proteomes" id="UP000274922"/>
    </source>
</evidence>
<reference evidence="12" key="1">
    <citation type="journal article" date="2018" name="Nat. Microbiol.">
        <title>Leveraging single-cell genomics to expand the fungal tree of life.</title>
        <authorList>
            <person name="Ahrendt S.R."/>
            <person name="Quandt C.A."/>
            <person name="Ciobanu D."/>
            <person name="Clum A."/>
            <person name="Salamov A."/>
            <person name="Andreopoulos B."/>
            <person name="Cheng J.F."/>
            <person name="Woyke T."/>
            <person name="Pelin A."/>
            <person name="Henrissat B."/>
            <person name="Reynolds N.K."/>
            <person name="Benny G.L."/>
            <person name="Smith M.E."/>
            <person name="James T.Y."/>
            <person name="Grigoriev I.V."/>
        </authorList>
    </citation>
    <scope>NUCLEOTIDE SEQUENCE [LARGE SCALE GENOMIC DNA]</scope>
    <source>
        <strain evidence="12">ATCC 52028</strain>
    </source>
</reference>
<organism evidence="11 12">
    <name type="scientific">Caulochytrium protostelioides</name>
    <dbReference type="NCBI Taxonomy" id="1555241"/>
    <lineage>
        <taxon>Eukaryota</taxon>
        <taxon>Fungi</taxon>
        <taxon>Fungi incertae sedis</taxon>
        <taxon>Chytridiomycota</taxon>
        <taxon>Chytridiomycota incertae sedis</taxon>
        <taxon>Chytridiomycetes</taxon>
        <taxon>Caulochytriales</taxon>
        <taxon>Caulochytriaceae</taxon>
        <taxon>Caulochytrium</taxon>
    </lineage>
</organism>
<dbReference type="FunFam" id="2.30.30.100:FF:000002">
    <property type="entry name" value="Small nuclear ribonucleoprotein Sm D3"/>
    <property type="match status" value="1"/>
</dbReference>
<name>A0A4P9X463_9FUNG</name>
<evidence type="ECO:0000256" key="3">
    <source>
        <dbReference type="ARBA" id="ARBA00008146"/>
    </source>
</evidence>